<dbReference type="Pfam" id="PF01796">
    <property type="entry name" value="OB_ChsH2_C"/>
    <property type="match status" value="1"/>
</dbReference>
<evidence type="ECO:0000259" key="1">
    <source>
        <dbReference type="Pfam" id="PF01796"/>
    </source>
</evidence>
<name>A0AA35RWU5_GEOBA</name>
<evidence type="ECO:0000313" key="3">
    <source>
        <dbReference type="EMBL" id="CAI8018682.1"/>
    </source>
</evidence>
<dbReference type="Pfam" id="PF12172">
    <property type="entry name" value="zf-ChsH2"/>
    <property type="match status" value="1"/>
</dbReference>
<comment type="caution">
    <text evidence="3">The sequence shown here is derived from an EMBL/GenBank/DDBJ whole genome shotgun (WGS) entry which is preliminary data.</text>
</comment>
<dbReference type="Proteomes" id="UP001174909">
    <property type="component" value="Unassembled WGS sequence"/>
</dbReference>
<keyword evidence="4" id="KW-1185">Reference proteome</keyword>
<feature type="domain" description="ChsH2 rubredoxin-like zinc ribbon" evidence="2">
    <location>
        <begin position="94"/>
        <end position="131"/>
    </location>
</feature>
<dbReference type="AlphaFoldDB" id="A0AA35RWU5"/>
<accession>A0AA35RWU5</accession>
<dbReference type="InterPro" id="IPR022002">
    <property type="entry name" value="ChsH2_Znr"/>
</dbReference>
<feature type="domain" description="ChsH2 C-terminal OB-fold" evidence="1">
    <location>
        <begin position="133"/>
        <end position="205"/>
    </location>
</feature>
<organism evidence="3 4">
    <name type="scientific">Geodia barretti</name>
    <name type="common">Barrett's horny sponge</name>
    <dbReference type="NCBI Taxonomy" id="519541"/>
    <lineage>
        <taxon>Eukaryota</taxon>
        <taxon>Metazoa</taxon>
        <taxon>Porifera</taxon>
        <taxon>Demospongiae</taxon>
        <taxon>Heteroscleromorpha</taxon>
        <taxon>Tetractinellida</taxon>
        <taxon>Astrophorina</taxon>
        <taxon>Geodiidae</taxon>
        <taxon>Geodia</taxon>
    </lineage>
</organism>
<dbReference type="InterPro" id="IPR012340">
    <property type="entry name" value="NA-bd_OB-fold"/>
</dbReference>
<dbReference type="EMBL" id="CASHTH010001703">
    <property type="protein sequence ID" value="CAI8018682.1"/>
    <property type="molecule type" value="Genomic_DNA"/>
</dbReference>
<dbReference type="PANTHER" id="PTHR34075:SF5">
    <property type="entry name" value="BLR3430 PROTEIN"/>
    <property type="match status" value="1"/>
</dbReference>
<dbReference type="PANTHER" id="PTHR34075">
    <property type="entry name" value="BLR3430 PROTEIN"/>
    <property type="match status" value="1"/>
</dbReference>
<evidence type="ECO:0000259" key="2">
    <source>
        <dbReference type="Pfam" id="PF12172"/>
    </source>
</evidence>
<sequence>MVWLLLGDRAATDPLTAFAREYDAKGALIQPGPTPKYARADWEGCAWALPSLSLPAVGLPSRHGLFSASEIDEMTQAAPQIPLPAPQPESDFYWEKCKAGELWLRHCTTCDRAYFYPRDICPFPECFSRDTDWIQSAGRGTLHTFAIVHRGPTPAFRDKVPYIAAVVELEEGPRIPSWLVGIDFGEGEIRPDAVQCGMAVAVEFEEIDDNISLPMFRPA</sequence>
<dbReference type="SUPFAM" id="SSF50249">
    <property type="entry name" value="Nucleic acid-binding proteins"/>
    <property type="match status" value="1"/>
</dbReference>
<proteinExistence type="predicted"/>
<dbReference type="Gene3D" id="6.10.30.10">
    <property type="match status" value="1"/>
</dbReference>
<reference evidence="3" key="1">
    <citation type="submission" date="2023-03" db="EMBL/GenBank/DDBJ databases">
        <authorList>
            <person name="Steffen K."/>
            <person name="Cardenas P."/>
        </authorList>
    </citation>
    <scope>NUCLEOTIDE SEQUENCE</scope>
</reference>
<gene>
    <name evidence="3" type="ORF">GBAR_LOCUS11316</name>
</gene>
<dbReference type="InterPro" id="IPR002878">
    <property type="entry name" value="ChsH2_C"/>
</dbReference>
<dbReference type="InterPro" id="IPR052513">
    <property type="entry name" value="Thioester_dehydratase-like"/>
</dbReference>
<evidence type="ECO:0000313" key="4">
    <source>
        <dbReference type="Proteomes" id="UP001174909"/>
    </source>
</evidence>
<protein>
    <submittedName>
        <fullName evidence="3">Uncharacterized protein MTH_1398</fullName>
    </submittedName>
</protein>